<feature type="non-terminal residue" evidence="2">
    <location>
        <position position="1"/>
    </location>
</feature>
<organism evidence="2 3">
    <name type="scientific">Paenibacillus terrae</name>
    <dbReference type="NCBI Taxonomy" id="159743"/>
    <lineage>
        <taxon>Bacteria</taxon>
        <taxon>Bacillati</taxon>
        <taxon>Bacillota</taxon>
        <taxon>Bacilli</taxon>
        <taxon>Bacillales</taxon>
        <taxon>Paenibacillaceae</taxon>
        <taxon>Paenibacillus</taxon>
    </lineage>
</organism>
<dbReference type="Proteomes" id="UP000032534">
    <property type="component" value="Unassembled WGS sequence"/>
</dbReference>
<evidence type="ECO:0000259" key="1">
    <source>
        <dbReference type="Pfam" id="PF09983"/>
    </source>
</evidence>
<feature type="domain" description="Wadjet protein JetD C-terminal" evidence="1">
    <location>
        <begin position="53"/>
        <end position="133"/>
    </location>
</feature>
<protein>
    <recommendedName>
        <fullName evidence="1">Wadjet protein JetD C-terminal domain-containing protein</fullName>
    </recommendedName>
</protein>
<keyword evidence="3" id="KW-1185">Reference proteome</keyword>
<gene>
    <name evidence="2" type="ORF">QD47_24635</name>
</gene>
<dbReference type="AlphaFoldDB" id="A0A0D7WWI9"/>
<evidence type="ECO:0000313" key="3">
    <source>
        <dbReference type="Proteomes" id="UP000032534"/>
    </source>
</evidence>
<dbReference type="Pfam" id="PF09983">
    <property type="entry name" value="JetD_C"/>
    <property type="match status" value="1"/>
</dbReference>
<dbReference type="OrthoDB" id="9809365at2"/>
<dbReference type="InterPro" id="IPR024534">
    <property type="entry name" value="JetD_C"/>
</dbReference>
<dbReference type="PATRIC" id="fig|159743.3.peg.5452"/>
<dbReference type="EMBL" id="JTHP01000068">
    <property type="protein sequence ID" value="KJD43098.1"/>
    <property type="molecule type" value="Genomic_DNA"/>
</dbReference>
<comment type="caution">
    <text evidence="2">The sequence shown here is derived from an EMBL/GenBank/DDBJ whole genome shotgun (WGS) entry which is preliminary data.</text>
</comment>
<dbReference type="RefSeq" id="WP_044648594.1">
    <property type="nucleotide sequence ID" value="NZ_JTHP01000068.1"/>
</dbReference>
<proteinExistence type="predicted"/>
<sequence>EVPAPERSYQLTGDEKWITDGGGKVVLDRLGLWNKMLIIPVSDPVMWAFNPSQETSQPYQSHLIVENKTTFQALLTGLPTLPFSTLIFGSGWKIVGNLEMFRLQYPVQDVQHAFYYFGDLDWEGIRIWHALQVKYAVKLALGFYLACLDRKGVPGKLNQIRSEADLAACRTFLPEAAGERLENMLRNGQYIPQEVLSQEQLLAIGRLGV</sequence>
<accession>A0A0D7WWI9</accession>
<name>A0A0D7WWI9_9BACL</name>
<reference evidence="2 3" key="1">
    <citation type="submission" date="2014-11" db="EMBL/GenBank/DDBJ databases">
        <title>Draft Genome Sequences of Paenibacillus polymyxa NRRL B-30509 and Paenibacillus terrae NRRL B-30644, Strains from a Poultry Environment that Produce Tridecaptin A and Paenicidins.</title>
        <authorList>
            <person name="van Belkum M.J."/>
            <person name="Lohans C.T."/>
            <person name="Vederas J.C."/>
        </authorList>
    </citation>
    <scope>NUCLEOTIDE SEQUENCE [LARGE SCALE GENOMIC DNA]</scope>
    <source>
        <strain evidence="2 3">NRRL B-30644</strain>
    </source>
</reference>
<evidence type="ECO:0000313" key="2">
    <source>
        <dbReference type="EMBL" id="KJD43098.1"/>
    </source>
</evidence>